<evidence type="ECO:0000313" key="3">
    <source>
        <dbReference type="EMBL" id="KAF3510805.1"/>
    </source>
</evidence>
<comment type="caution">
    <text evidence="1">The sequence shown here is derived from an EMBL/GenBank/DDBJ whole genome shotgun (WGS) entry which is preliminary data.</text>
</comment>
<dbReference type="AlphaFoldDB" id="A0A8S9JEG7"/>
<dbReference type="EMBL" id="QGKX02001521">
    <property type="protein sequence ID" value="KAF3510805.1"/>
    <property type="molecule type" value="Genomic_DNA"/>
</dbReference>
<protein>
    <submittedName>
        <fullName evidence="1">Uncharacterized protein</fullName>
    </submittedName>
</protein>
<dbReference type="Proteomes" id="UP000712281">
    <property type="component" value="Unassembled WGS sequence"/>
</dbReference>
<dbReference type="EMBL" id="QGKY02000089">
    <property type="protein sequence ID" value="KAF2614425.1"/>
    <property type="molecule type" value="Genomic_DNA"/>
</dbReference>
<reference evidence="3" key="1">
    <citation type="submission" date="2019-12" db="EMBL/GenBank/DDBJ databases">
        <title>Genome sequencing and annotation of Brassica cretica.</title>
        <authorList>
            <person name="Studholme D.J."/>
            <person name="Sarris P."/>
        </authorList>
    </citation>
    <scope>NUCLEOTIDE SEQUENCE</scope>
    <source>
        <strain evidence="3">PFS-109/04</strain>
        <tissue evidence="3">Leaf</tissue>
    </source>
</reference>
<dbReference type="Proteomes" id="UP000712600">
    <property type="component" value="Unassembled WGS sequence"/>
</dbReference>
<organism evidence="1 4">
    <name type="scientific">Brassica cretica</name>
    <name type="common">Mustard</name>
    <dbReference type="NCBI Taxonomy" id="69181"/>
    <lineage>
        <taxon>Eukaryota</taxon>
        <taxon>Viridiplantae</taxon>
        <taxon>Streptophyta</taxon>
        <taxon>Embryophyta</taxon>
        <taxon>Tracheophyta</taxon>
        <taxon>Spermatophyta</taxon>
        <taxon>Magnoliopsida</taxon>
        <taxon>eudicotyledons</taxon>
        <taxon>Gunneridae</taxon>
        <taxon>Pentapetalae</taxon>
        <taxon>rosids</taxon>
        <taxon>malvids</taxon>
        <taxon>Brassicales</taxon>
        <taxon>Brassicaceae</taxon>
        <taxon>Brassiceae</taxon>
        <taxon>Brassica</taxon>
    </lineage>
</organism>
<dbReference type="EMBL" id="QGKW02001660">
    <property type="protein sequence ID" value="KAF2580960.1"/>
    <property type="molecule type" value="Genomic_DNA"/>
</dbReference>
<evidence type="ECO:0000313" key="2">
    <source>
        <dbReference type="EMBL" id="KAF2614425.1"/>
    </source>
</evidence>
<evidence type="ECO:0000313" key="1">
    <source>
        <dbReference type="EMBL" id="KAF2580960.1"/>
    </source>
</evidence>
<gene>
    <name evidence="1" type="ORF">F2Q68_00001657</name>
    <name evidence="3" type="ORF">F2Q69_00001904</name>
    <name evidence="2" type="ORF">F2Q70_00008601</name>
</gene>
<name>A0A8S9JEG7_BRACR</name>
<evidence type="ECO:0000313" key="4">
    <source>
        <dbReference type="Proteomes" id="UP000712281"/>
    </source>
</evidence>
<accession>A0A8S9JEG7</accession>
<proteinExistence type="predicted"/>
<reference evidence="1" key="2">
    <citation type="submission" date="2019-12" db="EMBL/GenBank/DDBJ databases">
        <title>Genome sequencing and annotation of Brassica cretica.</title>
        <authorList>
            <person name="Studholme D.J."/>
            <person name="Sarris P.F."/>
        </authorList>
    </citation>
    <scope>NUCLEOTIDE SEQUENCE</scope>
    <source>
        <strain evidence="1">PFS-001/15</strain>
        <strain evidence="2">PFS-102/07</strain>
        <tissue evidence="1">Leaf</tissue>
    </source>
</reference>
<sequence>MNTTYQYGNRVDILAYACSFSFYTPEAEFLMINFVEFLEFGGMVLLPRKSHDLMLIKGGGEEEMGE</sequence>